<reference evidence="2" key="1">
    <citation type="submission" date="2022-07" db="EMBL/GenBank/DDBJ databases">
        <title>Genetic diversity of Erwinia pyrifoliae.</title>
        <authorList>
            <person name="Park D.S."/>
            <person name="Ham H."/>
        </authorList>
    </citation>
    <scope>NUCLEOTIDE SEQUENCE</scope>
    <source>
        <strain evidence="2">CP201486</strain>
    </source>
</reference>
<name>A0ABY5X3M2_ERWPY</name>
<gene>
    <name evidence="2" type="ORF">NYP84_09830</name>
</gene>
<dbReference type="EMBL" id="CP103445">
    <property type="protein sequence ID" value="UWS31978.1"/>
    <property type="molecule type" value="Genomic_DNA"/>
</dbReference>
<protein>
    <submittedName>
        <fullName evidence="2">Uncharacterized protein</fullName>
    </submittedName>
</protein>
<keyword evidence="3" id="KW-1185">Reference proteome</keyword>
<sequence length="147" mass="16422">MRDKSILDMCCGSRMSNTAKLSPITALPVERDEDGYWTHPDLFVPANGMEFGAPGEFESWKSVNRVTGHLQWMESDATEEQKAAYESGDGDVSQWKPTSPEGGGWFIASIYDTEDGPVCYWLRPVDDLCEKVQKRQGGDNARTSDHI</sequence>
<dbReference type="Proteomes" id="UP001058553">
    <property type="component" value="Chromosome"/>
</dbReference>
<accession>A0ABY5X3M2</accession>
<evidence type="ECO:0000313" key="2">
    <source>
        <dbReference type="EMBL" id="UWS31978.1"/>
    </source>
</evidence>
<evidence type="ECO:0000313" key="3">
    <source>
        <dbReference type="Proteomes" id="UP001058553"/>
    </source>
</evidence>
<feature type="region of interest" description="Disordered" evidence="1">
    <location>
        <begin position="77"/>
        <end position="98"/>
    </location>
</feature>
<evidence type="ECO:0000256" key="1">
    <source>
        <dbReference type="SAM" id="MobiDB-lite"/>
    </source>
</evidence>
<dbReference type="GeneID" id="92236762"/>
<dbReference type="RefSeq" id="WP_012668375.1">
    <property type="nucleotide sequence ID" value="NZ_CP023567.1"/>
</dbReference>
<proteinExistence type="predicted"/>
<organism evidence="2 3">
    <name type="scientific">Erwinia pyrifoliae</name>
    <dbReference type="NCBI Taxonomy" id="79967"/>
    <lineage>
        <taxon>Bacteria</taxon>
        <taxon>Pseudomonadati</taxon>
        <taxon>Pseudomonadota</taxon>
        <taxon>Gammaproteobacteria</taxon>
        <taxon>Enterobacterales</taxon>
        <taxon>Erwiniaceae</taxon>
        <taxon>Erwinia</taxon>
    </lineage>
</organism>